<name>A0A376GY16_ENTGA</name>
<keyword evidence="10" id="KW-1185">Reference proteome</keyword>
<dbReference type="Pfam" id="PF02601">
    <property type="entry name" value="Exonuc_VII_L"/>
    <property type="match status" value="1"/>
</dbReference>
<keyword evidence="3 5" id="KW-0378">Hydrolase</keyword>
<dbReference type="PANTHER" id="PTHR30008:SF0">
    <property type="entry name" value="EXODEOXYRIBONUCLEASE 7 LARGE SUBUNIT"/>
    <property type="match status" value="1"/>
</dbReference>
<dbReference type="InterPro" id="IPR020579">
    <property type="entry name" value="Exonuc_VII_lsu_C"/>
</dbReference>
<evidence type="ECO:0000256" key="5">
    <source>
        <dbReference type="HAMAP-Rule" id="MF_00378"/>
    </source>
</evidence>
<evidence type="ECO:0000313" key="9">
    <source>
        <dbReference type="EMBL" id="STD81804.1"/>
    </source>
</evidence>
<keyword evidence="2 5" id="KW-0540">Nuclease</keyword>
<dbReference type="EMBL" id="UFYW01000001">
    <property type="protein sequence ID" value="STD81804.1"/>
    <property type="molecule type" value="Genomic_DNA"/>
</dbReference>
<dbReference type="GO" id="GO:0006308">
    <property type="term" value="P:DNA catabolic process"/>
    <property type="evidence" value="ECO:0007669"/>
    <property type="project" value="UniProtKB-UniRule"/>
</dbReference>
<dbReference type="NCBIfam" id="TIGR00237">
    <property type="entry name" value="xseA"/>
    <property type="match status" value="1"/>
</dbReference>
<feature type="domain" description="OB-fold nucleic acid binding" evidence="8">
    <location>
        <begin position="6"/>
        <end position="100"/>
    </location>
</feature>
<dbReference type="Pfam" id="PF13742">
    <property type="entry name" value="tRNA_anti_2"/>
    <property type="match status" value="1"/>
</dbReference>
<dbReference type="HAMAP" id="MF_00378">
    <property type="entry name" value="Exonuc_7_L"/>
    <property type="match status" value="1"/>
</dbReference>
<organism evidence="9 10">
    <name type="scientific">Enterococcus gallinarum</name>
    <dbReference type="NCBI Taxonomy" id="1353"/>
    <lineage>
        <taxon>Bacteria</taxon>
        <taxon>Bacillati</taxon>
        <taxon>Bacillota</taxon>
        <taxon>Bacilli</taxon>
        <taxon>Lactobacillales</taxon>
        <taxon>Enterococcaceae</taxon>
        <taxon>Enterococcus</taxon>
    </lineage>
</organism>
<dbReference type="GO" id="GO:0008855">
    <property type="term" value="F:exodeoxyribonuclease VII activity"/>
    <property type="evidence" value="ECO:0007669"/>
    <property type="project" value="UniProtKB-UniRule"/>
</dbReference>
<reference evidence="9 10" key="1">
    <citation type="submission" date="2018-06" db="EMBL/GenBank/DDBJ databases">
        <authorList>
            <consortium name="Pathogen Informatics"/>
            <person name="Doyle S."/>
        </authorList>
    </citation>
    <scope>NUCLEOTIDE SEQUENCE [LARGE SCALE GENOMIC DNA]</scope>
    <source>
        <strain evidence="9 10">NCTC12360</strain>
    </source>
</reference>
<comment type="function">
    <text evidence="5">Bidirectionally degrades single-stranded DNA into large acid-insoluble oligonucleotides, which are then degraded further into small acid-soluble oligonucleotides.</text>
</comment>
<feature type="domain" description="Exonuclease VII large subunit C-terminal" evidence="7">
    <location>
        <begin position="126"/>
        <end position="434"/>
    </location>
</feature>
<evidence type="ECO:0000259" key="8">
    <source>
        <dbReference type="Pfam" id="PF13742"/>
    </source>
</evidence>
<protein>
    <recommendedName>
        <fullName evidence="5">Exodeoxyribonuclease 7 large subunit</fullName>
        <ecNumber evidence="5">3.1.11.6</ecNumber>
    </recommendedName>
    <alternativeName>
        <fullName evidence="5">Exodeoxyribonuclease VII large subunit</fullName>
        <shortName evidence="5">Exonuclease VII large subunit</shortName>
    </alternativeName>
</protein>
<dbReference type="RefSeq" id="WP_060815154.1">
    <property type="nucleotide sequence ID" value="NZ_JBHULA010000002.1"/>
</dbReference>
<accession>A0A376GY16</accession>
<evidence type="ECO:0000256" key="4">
    <source>
        <dbReference type="ARBA" id="ARBA00022839"/>
    </source>
</evidence>
<comment type="catalytic activity">
    <reaction evidence="5 6">
        <text>Exonucleolytic cleavage in either 5'- to 3'- or 3'- to 5'-direction to yield nucleoside 5'-phosphates.</text>
        <dbReference type="EC" id="3.1.11.6"/>
    </reaction>
</comment>
<evidence type="ECO:0000256" key="3">
    <source>
        <dbReference type="ARBA" id="ARBA00022801"/>
    </source>
</evidence>
<comment type="subunit">
    <text evidence="5">Heterooligomer composed of large and small subunits.</text>
</comment>
<dbReference type="GO" id="GO:0005737">
    <property type="term" value="C:cytoplasm"/>
    <property type="evidence" value="ECO:0007669"/>
    <property type="project" value="UniProtKB-SubCell"/>
</dbReference>
<keyword evidence="1 5" id="KW-0963">Cytoplasm</keyword>
<comment type="subcellular location">
    <subcellularLocation>
        <location evidence="5 6">Cytoplasm</location>
    </subcellularLocation>
</comment>
<dbReference type="InterPro" id="IPR025824">
    <property type="entry name" value="OB-fold_nuc-bd_dom"/>
</dbReference>
<dbReference type="OrthoDB" id="9802795at2"/>
<dbReference type="GO" id="GO:0003676">
    <property type="term" value="F:nucleic acid binding"/>
    <property type="evidence" value="ECO:0007669"/>
    <property type="project" value="InterPro"/>
</dbReference>
<dbReference type="Proteomes" id="UP000254807">
    <property type="component" value="Unassembled WGS sequence"/>
</dbReference>
<keyword evidence="4 5" id="KW-0269">Exonuclease</keyword>
<dbReference type="InterPro" id="IPR003753">
    <property type="entry name" value="Exonuc_VII_L"/>
</dbReference>
<dbReference type="CDD" id="cd04489">
    <property type="entry name" value="ExoVII_LU_OBF"/>
    <property type="match status" value="1"/>
</dbReference>
<comment type="similarity">
    <text evidence="5 6">Belongs to the XseA family.</text>
</comment>
<evidence type="ECO:0000256" key="2">
    <source>
        <dbReference type="ARBA" id="ARBA00022722"/>
    </source>
</evidence>
<gene>
    <name evidence="5 9" type="primary">xseA</name>
    <name evidence="9" type="ORF">NCTC12360_00220</name>
</gene>
<evidence type="ECO:0000313" key="10">
    <source>
        <dbReference type="Proteomes" id="UP000254807"/>
    </source>
</evidence>
<dbReference type="EC" id="3.1.11.6" evidence="5"/>
<dbReference type="GO" id="GO:0009318">
    <property type="term" value="C:exodeoxyribonuclease VII complex"/>
    <property type="evidence" value="ECO:0007669"/>
    <property type="project" value="UniProtKB-UniRule"/>
</dbReference>
<sequence length="450" mass="50884">MAQQYLTVTALTKYLKRKFDADPYLERVYLTGEISNFRRRPNHQYFSLKDDGAKISTVMFKGAFEKLRFQPEEGMKVLAVGRISLYEASGNYQMYIEHMEPDGVGALYQAYEQLKKKLAEEGLFSAPKKILPRFPKRIAVLTSPSGAVIRDIITTAQRRYPIAEIVLFPTVVQGDKAADDVVKNIQRVEADGTFDTMIIGRGGGSIEDLWPFNEERVARAIFAAETPVISSVGHETDTTIADLVADVRAATPTAAAELAVPVLSEEILRIEEKQTRLEQAFMYQIQRKQERFQRAVGSYIFRQPERLYEAQAIKLDQLQQRMNQSLQTQLYDKEKVASQLIHRLEQQVPKARLSAAGQEVTYLTQRLEKAIQLSVEKKEQRFLSALQSLDLLSPLKIMGRGYSFTTKDEKVVKTIADIEAGDELNVHYQDGQALVKVIATEGEDHGKSNI</sequence>
<dbReference type="AlphaFoldDB" id="A0A376GY16"/>
<evidence type="ECO:0000259" key="7">
    <source>
        <dbReference type="Pfam" id="PF02601"/>
    </source>
</evidence>
<evidence type="ECO:0000256" key="6">
    <source>
        <dbReference type="RuleBase" id="RU004355"/>
    </source>
</evidence>
<proteinExistence type="inferred from homology"/>
<dbReference type="PANTHER" id="PTHR30008">
    <property type="entry name" value="EXODEOXYRIBONUCLEASE 7 LARGE SUBUNIT"/>
    <property type="match status" value="1"/>
</dbReference>
<evidence type="ECO:0000256" key="1">
    <source>
        <dbReference type="ARBA" id="ARBA00022490"/>
    </source>
</evidence>